<organism evidence="1 2">
    <name type="scientific">Segatella maculosa OT 289</name>
    <dbReference type="NCBI Taxonomy" id="999422"/>
    <lineage>
        <taxon>Bacteria</taxon>
        <taxon>Pseudomonadati</taxon>
        <taxon>Bacteroidota</taxon>
        <taxon>Bacteroidia</taxon>
        <taxon>Bacteroidales</taxon>
        <taxon>Prevotellaceae</taxon>
        <taxon>Segatella</taxon>
    </lineage>
</organism>
<accession>H1HKV5</accession>
<dbReference type="EMBL" id="AGEK01000016">
    <property type="protein sequence ID" value="EHO73206.1"/>
    <property type="molecule type" value="Genomic_DNA"/>
</dbReference>
<evidence type="ECO:0000313" key="1">
    <source>
        <dbReference type="EMBL" id="EHO73206.1"/>
    </source>
</evidence>
<dbReference type="HOGENOM" id="CLU_154575_0_0_10"/>
<dbReference type="RefSeq" id="WP_008564566.1">
    <property type="nucleotide sequence ID" value="NZ_JH594501.1"/>
</dbReference>
<proteinExistence type="predicted"/>
<dbReference type="PATRIC" id="fig|999422.3.peg.820"/>
<reference evidence="1 2" key="1">
    <citation type="submission" date="2011-12" db="EMBL/GenBank/DDBJ databases">
        <title>The Genome Sequence of Prevotella maculosa OT 289.</title>
        <authorList>
            <consortium name="The Broad Institute Genome Sequencing Platform"/>
            <person name="Earl A."/>
            <person name="Ward D."/>
            <person name="Feldgarden M."/>
            <person name="Gevers D."/>
            <person name="Izard J."/>
            <person name="Blanton J.M."/>
            <person name="Mathney J."/>
            <person name="Tanner A.C."/>
            <person name="Dewhirst F.E."/>
            <person name="Young S.K."/>
            <person name="Zeng Q."/>
            <person name="Gargeya S."/>
            <person name="Fitzgerald M."/>
            <person name="Haas B."/>
            <person name="Abouelleil A."/>
            <person name="Alvarado L."/>
            <person name="Arachchi H.M."/>
            <person name="Berlin A."/>
            <person name="Chapman S.B."/>
            <person name="Gearin G."/>
            <person name="Goldberg J."/>
            <person name="Griggs A."/>
            <person name="Gujja S."/>
            <person name="Hansen M."/>
            <person name="Heiman D."/>
            <person name="Howarth C."/>
            <person name="Larimer J."/>
            <person name="Lui A."/>
            <person name="MacDonald P.J.P."/>
            <person name="McCowen C."/>
            <person name="Montmayeur A."/>
            <person name="Murphy C."/>
            <person name="Neiman D."/>
            <person name="Pearson M."/>
            <person name="Priest M."/>
            <person name="Roberts A."/>
            <person name="Saif S."/>
            <person name="Shea T."/>
            <person name="Sisk P."/>
            <person name="Stolte C."/>
            <person name="Sykes S."/>
            <person name="Wortman J."/>
            <person name="Nusbaum C."/>
            <person name="Birren B."/>
        </authorList>
    </citation>
    <scope>NUCLEOTIDE SEQUENCE [LARGE SCALE GENOMIC DNA]</scope>
    <source>
        <strain evidence="1 2">OT 289</strain>
    </source>
</reference>
<evidence type="ECO:0000313" key="2">
    <source>
        <dbReference type="Proteomes" id="UP000003167"/>
    </source>
</evidence>
<sequence>MKYFILKWSSEKKQNNKTKRSLWCRLLHKMIVPLSANPDFDDKIEDVTLWFIEYDDVVNHIANREIGFAKDGRIIVKMPDDRNYGYWLDTNCELEDFKKMGINMITEKEFNDLWNSVYYDREAKEFKQTVIKNGDKRKQCAC</sequence>
<comment type="caution">
    <text evidence="1">The sequence shown here is derived from an EMBL/GenBank/DDBJ whole genome shotgun (WGS) entry which is preliminary data.</text>
</comment>
<gene>
    <name evidence="1" type="ORF">HMPREF9944_00799</name>
</gene>
<dbReference type="STRING" id="999422.HMPREF9944_00799"/>
<dbReference type="Proteomes" id="UP000003167">
    <property type="component" value="Unassembled WGS sequence"/>
</dbReference>
<name>H1HKV5_9BACT</name>
<protein>
    <submittedName>
        <fullName evidence="1">Uncharacterized protein</fullName>
    </submittedName>
</protein>
<dbReference type="AlphaFoldDB" id="H1HKV5"/>
<keyword evidence="2" id="KW-1185">Reference proteome</keyword>